<name>A0A8T0QTD3_PANVG</name>
<evidence type="ECO:0000313" key="3">
    <source>
        <dbReference type="Proteomes" id="UP000823388"/>
    </source>
</evidence>
<evidence type="ECO:0000256" key="1">
    <source>
        <dbReference type="SAM" id="MobiDB-lite"/>
    </source>
</evidence>
<feature type="region of interest" description="Disordered" evidence="1">
    <location>
        <begin position="1"/>
        <end position="29"/>
    </location>
</feature>
<feature type="compositionally biased region" description="Basic residues" evidence="1">
    <location>
        <begin position="11"/>
        <end position="26"/>
    </location>
</feature>
<proteinExistence type="predicted"/>
<gene>
    <name evidence="2" type="ORF">PVAP13_6NG015950</name>
</gene>
<dbReference type="Proteomes" id="UP000823388">
    <property type="component" value="Chromosome 6N"/>
</dbReference>
<feature type="non-terminal residue" evidence="2">
    <location>
        <position position="1"/>
    </location>
</feature>
<evidence type="ECO:0000313" key="2">
    <source>
        <dbReference type="EMBL" id="KAG2576280.1"/>
    </source>
</evidence>
<comment type="caution">
    <text evidence="2">The sequence shown here is derived from an EMBL/GenBank/DDBJ whole genome shotgun (WGS) entry which is preliminary data.</text>
</comment>
<organism evidence="2 3">
    <name type="scientific">Panicum virgatum</name>
    <name type="common">Blackwell switchgrass</name>
    <dbReference type="NCBI Taxonomy" id="38727"/>
    <lineage>
        <taxon>Eukaryota</taxon>
        <taxon>Viridiplantae</taxon>
        <taxon>Streptophyta</taxon>
        <taxon>Embryophyta</taxon>
        <taxon>Tracheophyta</taxon>
        <taxon>Spermatophyta</taxon>
        <taxon>Magnoliopsida</taxon>
        <taxon>Liliopsida</taxon>
        <taxon>Poales</taxon>
        <taxon>Poaceae</taxon>
        <taxon>PACMAD clade</taxon>
        <taxon>Panicoideae</taxon>
        <taxon>Panicodae</taxon>
        <taxon>Paniceae</taxon>
        <taxon>Panicinae</taxon>
        <taxon>Panicum</taxon>
        <taxon>Panicum sect. Hiantes</taxon>
    </lineage>
</organism>
<keyword evidence="3" id="KW-1185">Reference proteome</keyword>
<sequence length="225" mass="25808">VQLGGTLTKGTRLKKGASKTSMNKRKNISDSITGSKRRVISKKIVHKIRIDSSENSKHCDSVEENLQSIIPLHTEAVTPIKRNVYQRQIPPSPFDLNLTQRTISISLIEKRYEYFQEDVSEDLSRTWFHHEDPWAVRLTGVELKSAFVKPGNISTNIFDAIIRLLQEEDTTMYKLRGCDQQQWRHLLPPSFSDFVMAIDISIYADRLKELFLGPNLGSNAKHCRL</sequence>
<reference evidence="2" key="1">
    <citation type="submission" date="2020-05" db="EMBL/GenBank/DDBJ databases">
        <title>WGS assembly of Panicum virgatum.</title>
        <authorList>
            <person name="Lovell J.T."/>
            <person name="Jenkins J."/>
            <person name="Shu S."/>
            <person name="Juenger T.E."/>
            <person name="Schmutz J."/>
        </authorList>
    </citation>
    <scope>NUCLEOTIDE SEQUENCE</scope>
    <source>
        <strain evidence="2">AP13</strain>
    </source>
</reference>
<dbReference type="EMBL" id="CM029048">
    <property type="protein sequence ID" value="KAG2576280.1"/>
    <property type="molecule type" value="Genomic_DNA"/>
</dbReference>
<dbReference type="AlphaFoldDB" id="A0A8T0QTD3"/>
<protein>
    <submittedName>
        <fullName evidence="2">Uncharacterized protein</fullName>
    </submittedName>
</protein>
<feature type="non-terminal residue" evidence="2">
    <location>
        <position position="225"/>
    </location>
</feature>
<accession>A0A8T0QTD3</accession>